<gene>
    <name evidence="9" type="ORF">BCR42DRAFT_411663</name>
</gene>
<keyword evidence="2 5" id="KW-0728">SH3 domain</keyword>
<dbReference type="Pfam" id="PF00018">
    <property type="entry name" value="SH3_1"/>
    <property type="match status" value="2"/>
</dbReference>
<evidence type="ECO:0000256" key="6">
    <source>
        <dbReference type="SAM" id="Coils"/>
    </source>
</evidence>
<organism evidence="9 10">
    <name type="scientific">Absidia repens</name>
    <dbReference type="NCBI Taxonomy" id="90262"/>
    <lineage>
        <taxon>Eukaryota</taxon>
        <taxon>Fungi</taxon>
        <taxon>Fungi incertae sedis</taxon>
        <taxon>Mucoromycota</taxon>
        <taxon>Mucoromycotina</taxon>
        <taxon>Mucoromycetes</taxon>
        <taxon>Mucorales</taxon>
        <taxon>Cunninghamellaceae</taxon>
        <taxon>Absidia</taxon>
    </lineage>
</organism>
<keyword evidence="10" id="KW-1185">Reference proteome</keyword>
<feature type="compositionally biased region" description="Polar residues" evidence="7">
    <location>
        <begin position="316"/>
        <end position="335"/>
    </location>
</feature>
<feature type="compositionally biased region" description="Polar residues" evidence="7">
    <location>
        <begin position="197"/>
        <end position="206"/>
    </location>
</feature>
<dbReference type="EMBL" id="MCGE01000008">
    <property type="protein sequence ID" value="ORZ18827.1"/>
    <property type="molecule type" value="Genomic_DNA"/>
</dbReference>
<proteinExistence type="predicted"/>
<dbReference type="Gene3D" id="2.30.30.40">
    <property type="entry name" value="SH3 Domains"/>
    <property type="match status" value="3"/>
</dbReference>
<name>A0A1X2IM22_9FUNG</name>
<feature type="domain" description="SH3" evidence="8">
    <location>
        <begin position="212"/>
        <end position="273"/>
    </location>
</feature>
<keyword evidence="3 6" id="KW-0175">Coiled coil</keyword>
<dbReference type="OrthoDB" id="5340910at2759"/>
<feature type="domain" description="SH3" evidence="8">
    <location>
        <begin position="71"/>
        <end position="131"/>
    </location>
</feature>
<sequence length="585" mass="64579">MEVELYKVLYDYDAQRNDELSLKGGDQVRLIEQENEEWCTAENVETGQQGAVPMNFLEKVPSRSRLSTDTNGPLLAKVSQDYTAQDVEELSLWKNGIVTVLDQSTADGWWKGDLNGKSGIFPSDHVDIIDASQEQTSGPDENDKTKRQSFKLAAYGVKQGGIGSILAGGFNLRKKGSKKETPPHQVSAAEQSDDSKTNVNTFQSNAKPIEANRREKAIVVSAYTPQNEDELQLLPGAYVTIIDGLDDEDWWRGVNEKGEEGVFPSNFVQILSDQDIPSRPVRARPPTIQTDSQSTPPSVRSPTSMAKPPPVPVGNRRSSLSTRRATVTDYENASETPAPAPRPRTLPPVPSRRTNSISSYQPSHNHKRTPSIPLVSPDLPPPRQEQQQHQQHFGKTSAHIISPGSTDTGSSNVTPTSPVSAGLAKVPKTFGKHPSEPISAMQGFVGDDNSSSANPVPPPRAPKRSIPSVPARSNMNEDGYYQHSRDLSNGSITSNTTTSNKSVSSPNLSITTSPTTIVPPKRNTDTFLNNNELYSTDDPLEKKLRQWFKEEAQTIRQEFESRLEKERCHRRRLEEELESLKQQLS</sequence>
<evidence type="ECO:0000313" key="9">
    <source>
        <dbReference type="EMBL" id="ORZ18827.1"/>
    </source>
</evidence>
<dbReference type="PANTHER" id="PTHR14167">
    <property type="entry name" value="SH3 DOMAIN-CONTAINING"/>
    <property type="match status" value="1"/>
</dbReference>
<dbReference type="SUPFAM" id="SSF50044">
    <property type="entry name" value="SH3-domain"/>
    <property type="match status" value="3"/>
</dbReference>
<evidence type="ECO:0000256" key="7">
    <source>
        <dbReference type="SAM" id="MobiDB-lite"/>
    </source>
</evidence>
<protein>
    <submittedName>
        <fullName evidence="9">SH3 domain-containing protein</fullName>
    </submittedName>
</protein>
<dbReference type="AlphaFoldDB" id="A0A1X2IM22"/>
<feature type="region of interest" description="Disordered" evidence="7">
    <location>
        <begin position="173"/>
        <end position="207"/>
    </location>
</feature>
<feature type="compositionally biased region" description="Polar residues" evidence="7">
    <location>
        <begin position="287"/>
        <end position="304"/>
    </location>
</feature>
<dbReference type="PROSITE" id="PS50002">
    <property type="entry name" value="SH3"/>
    <property type="match status" value="3"/>
</dbReference>
<comment type="subcellular location">
    <subcellularLocation>
        <location evidence="1">Membrane</location>
        <topology evidence="1">Peripheral membrane protein</topology>
    </subcellularLocation>
</comment>
<evidence type="ECO:0000256" key="5">
    <source>
        <dbReference type="PROSITE-ProRule" id="PRU00192"/>
    </source>
</evidence>
<dbReference type="SMART" id="SM00326">
    <property type="entry name" value="SH3"/>
    <property type="match status" value="3"/>
</dbReference>
<dbReference type="Pfam" id="PF14604">
    <property type="entry name" value="SH3_9"/>
    <property type="match status" value="1"/>
</dbReference>
<feature type="compositionally biased region" description="Low complexity" evidence="7">
    <location>
        <begin position="488"/>
        <end position="520"/>
    </location>
</feature>
<evidence type="ECO:0000256" key="2">
    <source>
        <dbReference type="ARBA" id="ARBA00022443"/>
    </source>
</evidence>
<feature type="compositionally biased region" description="Polar residues" evidence="7">
    <location>
        <begin position="403"/>
        <end position="419"/>
    </location>
</feature>
<dbReference type="Proteomes" id="UP000193560">
    <property type="component" value="Unassembled WGS sequence"/>
</dbReference>
<feature type="coiled-coil region" evidence="6">
    <location>
        <begin position="556"/>
        <end position="583"/>
    </location>
</feature>
<feature type="region of interest" description="Disordered" evidence="7">
    <location>
        <begin position="273"/>
        <end position="532"/>
    </location>
</feature>
<evidence type="ECO:0000256" key="1">
    <source>
        <dbReference type="ARBA" id="ARBA00004170"/>
    </source>
</evidence>
<evidence type="ECO:0000256" key="3">
    <source>
        <dbReference type="ARBA" id="ARBA00023054"/>
    </source>
</evidence>
<evidence type="ECO:0000259" key="8">
    <source>
        <dbReference type="PROSITE" id="PS50002"/>
    </source>
</evidence>
<dbReference type="InterPro" id="IPR036028">
    <property type="entry name" value="SH3-like_dom_sf"/>
</dbReference>
<feature type="compositionally biased region" description="Pro residues" evidence="7">
    <location>
        <begin position="338"/>
        <end position="350"/>
    </location>
</feature>
<comment type="caution">
    <text evidence="9">The sequence shown here is derived from an EMBL/GenBank/DDBJ whole genome shotgun (WGS) entry which is preliminary data.</text>
</comment>
<feature type="domain" description="SH3" evidence="8">
    <location>
        <begin position="1"/>
        <end position="62"/>
    </location>
</feature>
<keyword evidence="4" id="KW-0472">Membrane</keyword>
<dbReference type="STRING" id="90262.A0A1X2IM22"/>
<dbReference type="PANTHER" id="PTHR14167:SF81">
    <property type="entry name" value="ENDOPHILIN-A"/>
    <property type="match status" value="1"/>
</dbReference>
<evidence type="ECO:0000313" key="10">
    <source>
        <dbReference type="Proteomes" id="UP000193560"/>
    </source>
</evidence>
<dbReference type="InterPro" id="IPR001452">
    <property type="entry name" value="SH3_domain"/>
</dbReference>
<evidence type="ECO:0000256" key="4">
    <source>
        <dbReference type="ARBA" id="ARBA00023136"/>
    </source>
</evidence>
<dbReference type="PRINTS" id="PR00452">
    <property type="entry name" value="SH3DOMAIN"/>
</dbReference>
<accession>A0A1X2IM22</accession>
<dbReference type="InterPro" id="IPR050384">
    <property type="entry name" value="Endophilin_SH3RF"/>
</dbReference>
<reference evidence="9 10" key="1">
    <citation type="submission" date="2016-07" db="EMBL/GenBank/DDBJ databases">
        <title>Pervasive Adenine N6-methylation of Active Genes in Fungi.</title>
        <authorList>
            <consortium name="DOE Joint Genome Institute"/>
            <person name="Mondo S.J."/>
            <person name="Dannebaum R.O."/>
            <person name="Kuo R.C."/>
            <person name="Labutti K."/>
            <person name="Haridas S."/>
            <person name="Kuo A."/>
            <person name="Salamov A."/>
            <person name="Ahrendt S.R."/>
            <person name="Lipzen A."/>
            <person name="Sullivan W."/>
            <person name="Andreopoulos W.B."/>
            <person name="Clum A."/>
            <person name="Lindquist E."/>
            <person name="Daum C."/>
            <person name="Ramamoorthy G.K."/>
            <person name="Gryganskyi A."/>
            <person name="Culley D."/>
            <person name="Magnuson J.K."/>
            <person name="James T.Y."/>
            <person name="O'Malley M.A."/>
            <person name="Stajich J.E."/>
            <person name="Spatafora J.W."/>
            <person name="Visel A."/>
            <person name="Grigoriev I.V."/>
        </authorList>
    </citation>
    <scope>NUCLEOTIDE SEQUENCE [LARGE SCALE GENOMIC DNA]</scope>
    <source>
        <strain evidence="9 10">NRRL 1336</strain>
    </source>
</reference>